<accession>A0ABS6DSC7</accession>
<protein>
    <submittedName>
        <fullName evidence="3">Alpha/beta hydrolase</fullName>
    </submittedName>
</protein>
<comment type="caution">
    <text evidence="3">The sequence shown here is derived from an EMBL/GenBank/DDBJ whole genome shotgun (WGS) entry which is preliminary data.</text>
</comment>
<dbReference type="GO" id="GO:0016787">
    <property type="term" value="F:hydrolase activity"/>
    <property type="evidence" value="ECO:0007669"/>
    <property type="project" value="UniProtKB-KW"/>
</dbReference>
<proteinExistence type="predicted"/>
<dbReference type="Pfam" id="PF00561">
    <property type="entry name" value="Abhydrolase_1"/>
    <property type="match status" value="1"/>
</dbReference>
<dbReference type="EMBL" id="JAHMHK010000001">
    <property type="protein sequence ID" value="MBU4693485.1"/>
    <property type="molecule type" value="Genomic_DNA"/>
</dbReference>
<dbReference type="InterPro" id="IPR050266">
    <property type="entry name" value="AB_hydrolase_sf"/>
</dbReference>
<gene>
    <name evidence="3" type="ORF">KQ878_01110</name>
</gene>
<dbReference type="PANTHER" id="PTHR43798">
    <property type="entry name" value="MONOACYLGLYCEROL LIPASE"/>
    <property type="match status" value="1"/>
</dbReference>
<dbReference type="PANTHER" id="PTHR43798:SF33">
    <property type="entry name" value="HYDROLASE, PUTATIVE (AFU_ORTHOLOGUE AFUA_2G14860)-RELATED"/>
    <property type="match status" value="1"/>
</dbReference>
<organism evidence="3 4">
    <name type="scientific">Mycoplasma zalophidermidis</name>
    <dbReference type="NCBI Taxonomy" id="398174"/>
    <lineage>
        <taxon>Bacteria</taxon>
        <taxon>Bacillati</taxon>
        <taxon>Mycoplasmatota</taxon>
        <taxon>Mollicutes</taxon>
        <taxon>Mycoplasmataceae</taxon>
        <taxon>Mycoplasma</taxon>
    </lineage>
</organism>
<reference evidence="3" key="1">
    <citation type="submission" date="2021-06" db="EMBL/GenBank/DDBJ databases">
        <title>Novel Mycoplasma species detected in California sea lions (Zalophus californianus) from the USA.</title>
        <authorList>
            <person name="Volokhov D.V."/>
            <person name="Furtak V.A."/>
            <person name="Zagorodnyaya T.A."/>
        </authorList>
    </citation>
    <scope>NUCLEOTIDE SEQUENCE [LARGE SCALE GENOMIC DNA]</scope>
    <source>
        <strain evidence="3">CSL 4779</strain>
    </source>
</reference>
<dbReference type="RefSeq" id="WP_216505283.1">
    <property type="nucleotide sequence ID" value="NZ_JAHMHJ010000001.1"/>
</dbReference>
<evidence type="ECO:0000259" key="2">
    <source>
        <dbReference type="Pfam" id="PF00561"/>
    </source>
</evidence>
<sequence>MIRKFIELDNETISYLVDEELTNIVVLFLHGFGDEAQRALSLFKIKNRMYSIIAPDMPGCGQSTNNIETPTMEYYCEIVQEFIEKTLKNKHIYVVAHSLGTAAGLYNATFNENIKLVFGVTPLMPRDESRESIKIRSKWMLPSTPKELYESQLNLFSEYDDTWIKTESVKQKILQTPPEFYIERKKRFTVLANEIFETSKIKKIYENFYNKKSNFIAIISRNDHYFDFSRAEKYINLYNINTYELNDSGHAMFYKNTDKIHKYINNFIIKKEGFY</sequence>
<keyword evidence="1" id="KW-0719">Serine esterase</keyword>
<dbReference type="Proteomes" id="UP000812267">
    <property type="component" value="Unassembled WGS sequence"/>
</dbReference>
<name>A0ABS6DSC7_9MOLU</name>
<evidence type="ECO:0000256" key="1">
    <source>
        <dbReference type="ARBA" id="ARBA00022487"/>
    </source>
</evidence>
<feature type="domain" description="AB hydrolase-1" evidence="2">
    <location>
        <begin position="25"/>
        <end position="255"/>
    </location>
</feature>
<keyword evidence="3" id="KW-0378">Hydrolase</keyword>
<evidence type="ECO:0000313" key="3">
    <source>
        <dbReference type="EMBL" id="MBU4693485.1"/>
    </source>
</evidence>
<evidence type="ECO:0000313" key="4">
    <source>
        <dbReference type="Proteomes" id="UP000812267"/>
    </source>
</evidence>
<dbReference type="InterPro" id="IPR000073">
    <property type="entry name" value="AB_hydrolase_1"/>
</dbReference>
<keyword evidence="4" id="KW-1185">Reference proteome</keyword>